<dbReference type="Proteomes" id="UP000789396">
    <property type="component" value="Unassembled WGS sequence"/>
</dbReference>
<comment type="caution">
    <text evidence="2">The sequence shown here is derived from an EMBL/GenBank/DDBJ whole genome shotgun (WGS) entry which is preliminary data.</text>
</comment>
<feature type="region of interest" description="Disordered" evidence="1">
    <location>
        <begin position="1"/>
        <end position="23"/>
    </location>
</feature>
<dbReference type="OrthoDB" id="2427596at2759"/>
<feature type="compositionally biased region" description="Polar residues" evidence="1">
    <location>
        <begin position="103"/>
        <end position="114"/>
    </location>
</feature>
<protein>
    <submittedName>
        <fullName evidence="2">1710_t:CDS:1</fullName>
    </submittedName>
</protein>
<name>A0A9N9AV66_9GLOM</name>
<reference evidence="2" key="1">
    <citation type="submission" date="2021-06" db="EMBL/GenBank/DDBJ databases">
        <authorList>
            <person name="Kallberg Y."/>
            <person name="Tangrot J."/>
            <person name="Rosling A."/>
        </authorList>
    </citation>
    <scope>NUCLEOTIDE SEQUENCE</scope>
    <source>
        <strain evidence="2">IN212</strain>
    </source>
</reference>
<gene>
    <name evidence="2" type="ORF">RFULGI_LOCUS4370</name>
</gene>
<dbReference type="EMBL" id="CAJVPZ010004332">
    <property type="protein sequence ID" value="CAG8544497.1"/>
    <property type="molecule type" value="Genomic_DNA"/>
</dbReference>
<feature type="region of interest" description="Disordered" evidence="1">
    <location>
        <begin position="66"/>
        <end position="114"/>
    </location>
</feature>
<keyword evidence="3" id="KW-1185">Reference proteome</keyword>
<feature type="compositionally biased region" description="Basic and acidic residues" evidence="1">
    <location>
        <begin position="68"/>
        <end position="102"/>
    </location>
</feature>
<proteinExistence type="predicted"/>
<evidence type="ECO:0000313" key="2">
    <source>
        <dbReference type="EMBL" id="CAG8544497.1"/>
    </source>
</evidence>
<evidence type="ECO:0000313" key="3">
    <source>
        <dbReference type="Proteomes" id="UP000789396"/>
    </source>
</evidence>
<accession>A0A9N9AV66</accession>
<feature type="compositionally biased region" description="Polar residues" evidence="1">
    <location>
        <begin position="1"/>
        <end position="14"/>
    </location>
</feature>
<sequence length="120" mass="13876">MSFSNYLGLSINPTSRSSRSSRSRKLIIDTNKNEIDYFFDYPLEVALPPICNTTEVKFSSYLGFPSQAKKEDRPVIPQKNKDEMNKYEMNKDEKNKDDKDQIESSNDATETLNNILIIQE</sequence>
<feature type="non-terminal residue" evidence="2">
    <location>
        <position position="120"/>
    </location>
</feature>
<evidence type="ECO:0000256" key="1">
    <source>
        <dbReference type="SAM" id="MobiDB-lite"/>
    </source>
</evidence>
<dbReference type="AlphaFoldDB" id="A0A9N9AV66"/>
<organism evidence="2 3">
    <name type="scientific">Racocetra fulgida</name>
    <dbReference type="NCBI Taxonomy" id="60492"/>
    <lineage>
        <taxon>Eukaryota</taxon>
        <taxon>Fungi</taxon>
        <taxon>Fungi incertae sedis</taxon>
        <taxon>Mucoromycota</taxon>
        <taxon>Glomeromycotina</taxon>
        <taxon>Glomeromycetes</taxon>
        <taxon>Diversisporales</taxon>
        <taxon>Gigasporaceae</taxon>
        <taxon>Racocetra</taxon>
    </lineage>
</organism>